<dbReference type="EMBL" id="RBCJ01000006">
    <property type="protein sequence ID" value="RKN76819.1"/>
    <property type="molecule type" value="Genomic_DNA"/>
</dbReference>
<protein>
    <recommendedName>
        <fullName evidence="4">Lipoprotein</fullName>
    </recommendedName>
</protein>
<organism evidence="2 3">
    <name type="scientific">Ulvibacterium marinum</name>
    <dbReference type="NCBI Taxonomy" id="2419782"/>
    <lineage>
        <taxon>Bacteria</taxon>
        <taxon>Pseudomonadati</taxon>
        <taxon>Bacteroidota</taxon>
        <taxon>Flavobacteriia</taxon>
        <taxon>Flavobacteriales</taxon>
        <taxon>Flavobacteriaceae</taxon>
        <taxon>Ulvibacterium</taxon>
    </lineage>
</organism>
<keyword evidence="3" id="KW-1185">Reference proteome</keyword>
<keyword evidence="1" id="KW-0472">Membrane</keyword>
<comment type="caution">
    <text evidence="2">The sequence shown here is derived from an EMBL/GenBank/DDBJ whole genome shotgun (WGS) entry which is preliminary data.</text>
</comment>
<dbReference type="PROSITE" id="PS51257">
    <property type="entry name" value="PROKAR_LIPOPROTEIN"/>
    <property type="match status" value="1"/>
</dbReference>
<gene>
    <name evidence="2" type="ORF">D7Z94_23850</name>
</gene>
<proteinExistence type="predicted"/>
<evidence type="ECO:0000313" key="3">
    <source>
        <dbReference type="Proteomes" id="UP000276603"/>
    </source>
</evidence>
<feature type="transmembrane region" description="Helical" evidence="1">
    <location>
        <begin position="12"/>
        <end position="32"/>
    </location>
</feature>
<name>A0A3B0BXJ5_9FLAO</name>
<sequence length="186" mass="21709">MEIERESKRVGILIIVILTTISCIFLFTYKAFDFINPQNQYQITKTKIISEKGERIDSFSIAIHSRDSIKPNNYFELDRYCCSFTGTGKPSKQVVFNNINDGYSWEKCHVIFDYVEKDSLKNLTVKEKLEIIDQNNQSEDFDRMPFKFERDKVYHLFGLKGIEGSYYLSLDSSNNLIVEYFDGGPL</sequence>
<evidence type="ECO:0000313" key="2">
    <source>
        <dbReference type="EMBL" id="RKN76819.1"/>
    </source>
</evidence>
<dbReference type="Proteomes" id="UP000276603">
    <property type="component" value="Unassembled WGS sequence"/>
</dbReference>
<dbReference type="AlphaFoldDB" id="A0A3B0BXJ5"/>
<accession>A0A3B0BXJ5</accession>
<evidence type="ECO:0000256" key="1">
    <source>
        <dbReference type="SAM" id="Phobius"/>
    </source>
</evidence>
<evidence type="ECO:0008006" key="4">
    <source>
        <dbReference type="Google" id="ProtNLM"/>
    </source>
</evidence>
<dbReference type="RefSeq" id="WP_120714166.1">
    <property type="nucleotide sequence ID" value="NZ_RBCJ01000006.1"/>
</dbReference>
<reference evidence="2 3" key="1">
    <citation type="submission" date="2018-10" db="EMBL/GenBank/DDBJ databases">
        <title>Ulvibacterium marinum gen. nov., sp. nov., a novel marine bacterium of the family Flavobacteriaceae, isolated from a culture of the green alga Ulva prolifera.</title>
        <authorList>
            <person name="Zhang Z."/>
        </authorList>
    </citation>
    <scope>NUCLEOTIDE SEQUENCE [LARGE SCALE GENOMIC DNA]</scope>
    <source>
        <strain evidence="2 3">CCMM003</strain>
    </source>
</reference>
<keyword evidence="1" id="KW-1133">Transmembrane helix</keyword>
<keyword evidence="1" id="KW-0812">Transmembrane</keyword>